<dbReference type="SUPFAM" id="SSF51703">
    <property type="entry name" value="Cobalamin (vitamin B12)-dependent enzymes"/>
    <property type="match status" value="1"/>
</dbReference>
<sequence>MEPQEDTNRRLKYLIEHGESGLSIAFDMPTLYGYDCDNKRADGEVGRCGVNVSSLRDMEDILSGIDLGKVSTSMTINAPAAVLTAMYIAVARKQGVSLDRISGTVQADILKEYIAQKEWIYPPEAHLRLIRDM</sequence>
<dbReference type="Gene3D" id="3.20.20.240">
    <property type="entry name" value="Methylmalonyl-CoA mutase"/>
    <property type="match status" value="1"/>
</dbReference>
<evidence type="ECO:0000313" key="2">
    <source>
        <dbReference type="EMBL" id="EQD36410.1"/>
    </source>
</evidence>
<dbReference type="InterPro" id="IPR006099">
    <property type="entry name" value="MeMalonylCoA_mutase_a/b_cat"/>
</dbReference>
<dbReference type="EMBL" id="AUZZ01008768">
    <property type="protein sequence ID" value="EQD36410.1"/>
    <property type="molecule type" value="Genomic_DNA"/>
</dbReference>
<evidence type="ECO:0000259" key="1">
    <source>
        <dbReference type="Pfam" id="PF01642"/>
    </source>
</evidence>
<gene>
    <name evidence="2" type="ORF">B2A_12164</name>
</gene>
<dbReference type="PANTHER" id="PTHR48101:SF1">
    <property type="entry name" value="METHYLMALONYL-COA MUTASE, LARGE SUBUNIT"/>
    <property type="match status" value="1"/>
</dbReference>
<dbReference type="PANTHER" id="PTHR48101">
    <property type="entry name" value="METHYLMALONYL-COA MUTASE, MITOCHONDRIAL-RELATED"/>
    <property type="match status" value="1"/>
</dbReference>
<dbReference type="InterPro" id="IPR016176">
    <property type="entry name" value="Cbl-dep_enz_cat"/>
</dbReference>
<dbReference type="AlphaFoldDB" id="T1A3J0"/>
<accession>T1A3J0</accession>
<proteinExistence type="predicted"/>
<name>T1A3J0_9ZZZZ</name>
<protein>
    <submittedName>
        <fullName evidence="2">Methylmalonyl-CoA mutase, large subunit</fullName>
    </submittedName>
</protein>
<dbReference type="Pfam" id="PF01642">
    <property type="entry name" value="MM_CoA_mutase"/>
    <property type="match status" value="1"/>
</dbReference>
<comment type="caution">
    <text evidence="2">The sequence shown here is derived from an EMBL/GenBank/DDBJ whole genome shotgun (WGS) entry which is preliminary data.</text>
</comment>
<feature type="non-terminal residue" evidence="2">
    <location>
        <position position="133"/>
    </location>
</feature>
<reference evidence="2" key="2">
    <citation type="journal article" date="2014" name="ISME J.">
        <title>Microbial stratification in low pH oxic and suboxic macroscopic growths along an acid mine drainage.</title>
        <authorList>
            <person name="Mendez-Garcia C."/>
            <person name="Mesa V."/>
            <person name="Sprenger R.R."/>
            <person name="Richter M."/>
            <person name="Diez M.S."/>
            <person name="Solano J."/>
            <person name="Bargiela R."/>
            <person name="Golyshina O.V."/>
            <person name="Manteca A."/>
            <person name="Ramos J.L."/>
            <person name="Gallego J.R."/>
            <person name="Llorente I."/>
            <person name="Martins Dos Santos V.A."/>
            <person name="Jensen O.N."/>
            <person name="Pelaez A.I."/>
            <person name="Sanchez J."/>
            <person name="Ferrer M."/>
        </authorList>
    </citation>
    <scope>NUCLEOTIDE SEQUENCE</scope>
</reference>
<dbReference type="GO" id="GO:0016866">
    <property type="term" value="F:intramolecular transferase activity"/>
    <property type="evidence" value="ECO:0007669"/>
    <property type="project" value="InterPro"/>
</dbReference>
<feature type="domain" description="Methylmalonyl-CoA mutase alpha/beta chain catalytic" evidence="1">
    <location>
        <begin position="4"/>
        <end position="133"/>
    </location>
</feature>
<reference evidence="2" key="1">
    <citation type="submission" date="2013-08" db="EMBL/GenBank/DDBJ databases">
        <authorList>
            <person name="Mendez C."/>
            <person name="Richter M."/>
            <person name="Ferrer M."/>
            <person name="Sanchez J."/>
        </authorList>
    </citation>
    <scope>NUCLEOTIDE SEQUENCE</scope>
</reference>
<dbReference type="GO" id="GO:0031419">
    <property type="term" value="F:cobalamin binding"/>
    <property type="evidence" value="ECO:0007669"/>
    <property type="project" value="InterPro"/>
</dbReference>
<organism evidence="2">
    <name type="scientific">mine drainage metagenome</name>
    <dbReference type="NCBI Taxonomy" id="410659"/>
    <lineage>
        <taxon>unclassified sequences</taxon>
        <taxon>metagenomes</taxon>
        <taxon>ecological metagenomes</taxon>
    </lineage>
</organism>